<organism evidence="1 2">
    <name type="scientific">Capnocytophaga leadbetteri</name>
    <dbReference type="NCBI Taxonomy" id="327575"/>
    <lineage>
        <taxon>Bacteria</taxon>
        <taxon>Pseudomonadati</taxon>
        <taxon>Bacteroidota</taxon>
        <taxon>Flavobacteriia</taxon>
        <taxon>Flavobacteriales</taxon>
        <taxon>Flavobacteriaceae</taxon>
        <taxon>Capnocytophaga</taxon>
    </lineage>
</organism>
<dbReference type="Proteomes" id="UP000217276">
    <property type="component" value="Chromosome"/>
</dbReference>
<sequence>MNINKITDNTPDVSDKKIILIMPPDFGVYQVIEQNLRYMGFEQVAVISPLFRYKTKDRILNFIQKTFLGNKDYKKQLIDDYYTAEVTQALSRFAPKSIDYAIVIRPDKLDLKTIEKIHNTAHKVVAYQWDGLARFPKVFKVINHFQRFFVFDLDDYHLYKDRYANLLPCTNFYFDIPEEEVALNSKEVLYVGVYIKDRIQSLIRVVNALSQYDLILNINLFYSRKTPPFSHPHITFFSKGLNYAQYLTLTKKATVLLDIKTVDHNGLSFRIFEAIKYQKKLITDNKSIKLYDFYHPNNFYVVENDLFEGLSDFLESDFVPLSEDIRQKYSFSNWVKNILEI</sequence>
<evidence type="ECO:0000313" key="2">
    <source>
        <dbReference type="Proteomes" id="UP000217276"/>
    </source>
</evidence>
<name>A0A250F9Q7_9FLAO</name>
<accession>A0A250F9Q7</accession>
<dbReference type="RefSeq" id="WP_095913939.1">
    <property type="nucleotide sequence ID" value="NZ_CAUUPF010000007.1"/>
</dbReference>
<dbReference type="KEGG" id="clk:CGC53_05605"/>
<evidence type="ECO:0008006" key="3">
    <source>
        <dbReference type="Google" id="ProtNLM"/>
    </source>
</evidence>
<dbReference type="AlphaFoldDB" id="A0A250F9Q7"/>
<evidence type="ECO:0000313" key="1">
    <source>
        <dbReference type="EMBL" id="ATA81860.1"/>
    </source>
</evidence>
<reference evidence="2" key="1">
    <citation type="submission" date="2017-06" db="EMBL/GenBank/DDBJ databases">
        <title>Capnocytophaga spp. assemblies.</title>
        <authorList>
            <person name="Gulvik C.A."/>
        </authorList>
    </citation>
    <scope>NUCLEOTIDE SEQUENCE [LARGE SCALE GENOMIC DNA]</scope>
    <source>
        <strain evidence="2">H6253</strain>
    </source>
</reference>
<dbReference type="EMBL" id="CP022384">
    <property type="protein sequence ID" value="ATA81860.1"/>
    <property type="molecule type" value="Genomic_DNA"/>
</dbReference>
<gene>
    <name evidence="1" type="ORF">CGC53_05605</name>
</gene>
<protein>
    <recommendedName>
        <fullName evidence="3">Lipopolysaccharide biosynthesis protein</fullName>
    </recommendedName>
</protein>
<keyword evidence="2" id="KW-1185">Reference proteome</keyword>
<proteinExistence type="predicted"/>